<dbReference type="PANTHER" id="PTHR47245:SF2">
    <property type="entry name" value="PEPTIDYL-PROLYL CIS-TRANS ISOMERASE HP_0175-RELATED"/>
    <property type="match status" value="1"/>
</dbReference>
<evidence type="ECO:0000256" key="4">
    <source>
        <dbReference type="ARBA" id="ARBA00018370"/>
    </source>
</evidence>
<dbReference type="RefSeq" id="WP_106775707.1">
    <property type="nucleotide sequence ID" value="NZ_PXYK01000058.1"/>
</dbReference>
<comment type="caution">
    <text evidence="11">The sequence shown here is derived from an EMBL/GenBank/DDBJ whole genome shotgun (WGS) entry which is preliminary data.</text>
</comment>
<dbReference type="Gene3D" id="1.10.8.1040">
    <property type="match status" value="1"/>
</dbReference>
<comment type="catalytic activity">
    <reaction evidence="1">
        <text>[protein]-peptidylproline (omega=180) = [protein]-peptidylproline (omega=0)</text>
        <dbReference type="Rhea" id="RHEA:16237"/>
        <dbReference type="Rhea" id="RHEA-COMP:10747"/>
        <dbReference type="Rhea" id="RHEA-COMP:10748"/>
        <dbReference type="ChEBI" id="CHEBI:83833"/>
        <dbReference type="ChEBI" id="CHEBI:83834"/>
        <dbReference type="EC" id="5.2.1.8"/>
    </reaction>
</comment>
<dbReference type="GO" id="GO:0003755">
    <property type="term" value="F:peptidyl-prolyl cis-trans isomerase activity"/>
    <property type="evidence" value="ECO:0007669"/>
    <property type="project" value="UniProtKB-KW"/>
</dbReference>
<dbReference type="InterPro" id="IPR027304">
    <property type="entry name" value="Trigger_fact/SurA_dom_sf"/>
</dbReference>
<dbReference type="OrthoDB" id="14196at2"/>
<feature type="domain" description="PpiC" evidence="10">
    <location>
        <begin position="143"/>
        <end position="234"/>
    </location>
</feature>
<dbReference type="Gene3D" id="3.10.50.40">
    <property type="match status" value="1"/>
</dbReference>
<evidence type="ECO:0000259" key="10">
    <source>
        <dbReference type="PROSITE" id="PS50198"/>
    </source>
</evidence>
<dbReference type="PROSITE" id="PS50198">
    <property type="entry name" value="PPIC_PPIASE_2"/>
    <property type="match status" value="1"/>
</dbReference>
<evidence type="ECO:0000256" key="2">
    <source>
        <dbReference type="ARBA" id="ARBA00007656"/>
    </source>
</evidence>
<evidence type="ECO:0000256" key="3">
    <source>
        <dbReference type="ARBA" id="ARBA00013194"/>
    </source>
</evidence>
<dbReference type="EC" id="5.2.1.8" evidence="3"/>
<protein>
    <recommendedName>
        <fullName evidence="4">Parvulin-like PPIase</fullName>
        <ecNumber evidence="3">5.2.1.8</ecNumber>
    </recommendedName>
    <alternativeName>
        <fullName evidence="6">Peptidyl-prolyl cis-trans isomerase plp</fullName>
    </alternativeName>
    <alternativeName>
        <fullName evidence="7">Rotamase plp</fullName>
    </alternativeName>
</protein>
<dbReference type="PANTHER" id="PTHR47245">
    <property type="entry name" value="PEPTIDYLPROLYL ISOMERASE"/>
    <property type="match status" value="1"/>
</dbReference>
<organism evidence="11 12">
    <name type="scientific">Kumtagia ephedrae</name>
    <dbReference type="NCBI Taxonomy" id="2116701"/>
    <lineage>
        <taxon>Bacteria</taxon>
        <taxon>Pseudomonadati</taxon>
        <taxon>Pseudomonadota</taxon>
        <taxon>Alphaproteobacteria</taxon>
        <taxon>Hyphomicrobiales</taxon>
        <taxon>Phyllobacteriaceae</taxon>
        <taxon>Kumtagia</taxon>
    </lineage>
</organism>
<dbReference type="SUPFAM" id="SSF109998">
    <property type="entry name" value="Triger factor/SurA peptide-binding domain-like"/>
    <property type="match status" value="1"/>
</dbReference>
<accession>A0A2P7RI04</accession>
<evidence type="ECO:0000256" key="1">
    <source>
        <dbReference type="ARBA" id="ARBA00000971"/>
    </source>
</evidence>
<dbReference type="AlphaFoldDB" id="A0A2P7RI04"/>
<dbReference type="InterPro" id="IPR000297">
    <property type="entry name" value="PPIase_PpiC"/>
</dbReference>
<evidence type="ECO:0000313" key="11">
    <source>
        <dbReference type="EMBL" id="PSJ49824.1"/>
    </source>
</evidence>
<evidence type="ECO:0000256" key="9">
    <source>
        <dbReference type="SAM" id="SignalP"/>
    </source>
</evidence>
<feature type="chain" id="PRO_5015131134" description="Parvulin-like PPIase" evidence="9">
    <location>
        <begin position="29"/>
        <end position="291"/>
    </location>
</feature>
<dbReference type="Proteomes" id="UP000241229">
    <property type="component" value="Unassembled WGS sequence"/>
</dbReference>
<keyword evidence="12" id="KW-1185">Reference proteome</keyword>
<dbReference type="EMBL" id="PXYK01000058">
    <property type="protein sequence ID" value="PSJ49824.1"/>
    <property type="molecule type" value="Genomic_DNA"/>
</dbReference>
<evidence type="ECO:0000256" key="7">
    <source>
        <dbReference type="ARBA" id="ARBA00031484"/>
    </source>
</evidence>
<name>A0A2P7RI04_9HYPH</name>
<reference evidence="11 12" key="1">
    <citation type="submission" date="2018-03" db="EMBL/GenBank/DDBJ databases">
        <title>The draft genome of Mesorhizobium sp. 6GN-30.</title>
        <authorList>
            <person name="Liu L."/>
            <person name="Li L."/>
            <person name="Wang T."/>
            <person name="Zhang X."/>
            <person name="Liang L."/>
        </authorList>
    </citation>
    <scope>NUCLEOTIDE SEQUENCE [LARGE SCALE GENOMIC DNA]</scope>
    <source>
        <strain evidence="11 12">6GN30</strain>
    </source>
</reference>
<evidence type="ECO:0000313" key="12">
    <source>
        <dbReference type="Proteomes" id="UP000241229"/>
    </source>
</evidence>
<keyword evidence="5 8" id="KW-0697">Rotamase</keyword>
<evidence type="ECO:0000256" key="8">
    <source>
        <dbReference type="PROSITE-ProRule" id="PRU00278"/>
    </source>
</evidence>
<keyword evidence="8 11" id="KW-0413">Isomerase</keyword>
<dbReference type="SUPFAM" id="SSF54534">
    <property type="entry name" value="FKBP-like"/>
    <property type="match status" value="1"/>
</dbReference>
<dbReference type="InterPro" id="IPR046357">
    <property type="entry name" value="PPIase_dom_sf"/>
</dbReference>
<sequence length="291" mass="32043">MMFRFRSALLASLSLAAAFALNAAAAQAQDSKPADTVVATIAGETITEADLTQAMADLDQQFARLPEEQKRAAALSAIIEIKLLANEARAKGLDKSEEFQRRMAFLQQRALHSEVIENEVAGKITDEDIRKRYDAEIADTPPTNEVHARHILVKTKEEADAIVKQLDGGAKFEDIAKEKSSDPGSGAQGGDLGWFGAGQMVPEFEKAAFALEVGSYTKEPVQSQFGWHIIKLEDKRAKQPPAFDEVKEQFRSLVLREKYFALVKQLREAGKVDVTDPDLKKGVEAIEKSEQ</sequence>
<dbReference type="InterPro" id="IPR050245">
    <property type="entry name" value="PrsA_foldase"/>
</dbReference>
<evidence type="ECO:0000256" key="6">
    <source>
        <dbReference type="ARBA" id="ARBA00030642"/>
    </source>
</evidence>
<dbReference type="Pfam" id="PF13616">
    <property type="entry name" value="Rotamase_3"/>
    <property type="match status" value="1"/>
</dbReference>
<evidence type="ECO:0000256" key="5">
    <source>
        <dbReference type="ARBA" id="ARBA00023110"/>
    </source>
</evidence>
<gene>
    <name evidence="11" type="ORF">C7I84_29115</name>
</gene>
<keyword evidence="9" id="KW-0732">Signal</keyword>
<proteinExistence type="inferred from homology"/>
<feature type="signal peptide" evidence="9">
    <location>
        <begin position="1"/>
        <end position="28"/>
    </location>
</feature>
<comment type="similarity">
    <text evidence="2">Belongs to the PpiC/parvulin rotamase family.</text>
</comment>